<organism evidence="1 2">
    <name type="scientific">Sporosarcina contaminans</name>
    <dbReference type="NCBI Taxonomy" id="633403"/>
    <lineage>
        <taxon>Bacteria</taxon>
        <taxon>Bacillati</taxon>
        <taxon>Bacillota</taxon>
        <taxon>Bacilli</taxon>
        <taxon>Bacillales</taxon>
        <taxon>Caryophanaceae</taxon>
        <taxon>Sporosarcina</taxon>
    </lineage>
</organism>
<protein>
    <submittedName>
        <fullName evidence="1">Uncharacterized protein</fullName>
    </submittedName>
</protein>
<dbReference type="Proteomes" id="UP001597231">
    <property type="component" value="Unassembled WGS sequence"/>
</dbReference>
<accession>A0ABW3U1Y4</accession>
<gene>
    <name evidence="1" type="ORF">ACFQ38_16290</name>
</gene>
<dbReference type="RefSeq" id="WP_381482248.1">
    <property type="nucleotide sequence ID" value="NZ_JBHTLT010000127.1"/>
</dbReference>
<sequence length="64" mass="7432">MPKYRMYGVLDATKYLGEVEAENKEQAEEKAWESDEQHVSICHHCSGEFDLGDMIRVIVEEVEE</sequence>
<evidence type="ECO:0000313" key="1">
    <source>
        <dbReference type="EMBL" id="MFD1206657.1"/>
    </source>
</evidence>
<proteinExistence type="predicted"/>
<reference evidence="2" key="1">
    <citation type="journal article" date="2019" name="Int. J. Syst. Evol. Microbiol.">
        <title>The Global Catalogue of Microorganisms (GCM) 10K type strain sequencing project: providing services to taxonomists for standard genome sequencing and annotation.</title>
        <authorList>
            <consortium name="The Broad Institute Genomics Platform"/>
            <consortium name="The Broad Institute Genome Sequencing Center for Infectious Disease"/>
            <person name="Wu L."/>
            <person name="Ma J."/>
        </authorList>
    </citation>
    <scope>NUCLEOTIDE SEQUENCE [LARGE SCALE GENOMIC DNA]</scope>
    <source>
        <strain evidence="2">CCUG 53915</strain>
    </source>
</reference>
<keyword evidence="2" id="KW-1185">Reference proteome</keyword>
<dbReference type="EMBL" id="JBHTLT010000127">
    <property type="protein sequence ID" value="MFD1206657.1"/>
    <property type="molecule type" value="Genomic_DNA"/>
</dbReference>
<evidence type="ECO:0000313" key="2">
    <source>
        <dbReference type="Proteomes" id="UP001597231"/>
    </source>
</evidence>
<name>A0ABW3U1Y4_9BACL</name>
<comment type="caution">
    <text evidence="1">The sequence shown here is derived from an EMBL/GenBank/DDBJ whole genome shotgun (WGS) entry which is preliminary data.</text>
</comment>